<dbReference type="PROSITE" id="PS50250">
    <property type="entry name" value="PCI"/>
    <property type="match status" value="1"/>
</dbReference>
<gene>
    <name evidence="5" type="ORF">E3P86_01453</name>
</gene>
<keyword evidence="2" id="KW-0647">Proteasome</keyword>
<evidence type="ECO:0000313" key="6">
    <source>
        <dbReference type="Proteomes" id="UP000310689"/>
    </source>
</evidence>
<evidence type="ECO:0000256" key="3">
    <source>
        <dbReference type="SAM" id="MobiDB-lite"/>
    </source>
</evidence>
<evidence type="ECO:0000313" key="5">
    <source>
        <dbReference type="EMBL" id="TIB38765.1"/>
    </source>
</evidence>
<feature type="compositionally biased region" description="Pro residues" evidence="3">
    <location>
        <begin position="644"/>
        <end position="655"/>
    </location>
</feature>
<feature type="compositionally biased region" description="Basic and acidic residues" evidence="3">
    <location>
        <begin position="686"/>
        <end position="717"/>
    </location>
</feature>
<dbReference type="AlphaFoldDB" id="A0A4T0JEN2"/>
<feature type="compositionally biased region" description="Basic and acidic residues" evidence="3">
    <location>
        <begin position="458"/>
        <end position="487"/>
    </location>
</feature>
<feature type="compositionally biased region" description="Basic and acidic residues" evidence="3">
    <location>
        <begin position="529"/>
        <end position="558"/>
    </location>
</feature>
<feature type="compositionally biased region" description="Low complexity" evidence="3">
    <location>
        <begin position="399"/>
        <end position="410"/>
    </location>
</feature>
<organism evidence="5 6">
    <name type="scientific">Wallemia ichthyophaga</name>
    <dbReference type="NCBI Taxonomy" id="245174"/>
    <lineage>
        <taxon>Eukaryota</taxon>
        <taxon>Fungi</taxon>
        <taxon>Dikarya</taxon>
        <taxon>Basidiomycota</taxon>
        <taxon>Wallemiomycotina</taxon>
        <taxon>Wallemiomycetes</taxon>
        <taxon>Wallemiales</taxon>
        <taxon>Wallemiaceae</taxon>
        <taxon>Wallemia</taxon>
    </lineage>
</organism>
<name>A0A4T0JEN2_WALIC</name>
<reference evidence="5 6" key="1">
    <citation type="submission" date="2019-03" db="EMBL/GenBank/DDBJ databases">
        <title>Sequencing 23 genomes of Wallemia ichthyophaga.</title>
        <authorList>
            <person name="Gostincar C."/>
        </authorList>
    </citation>
    <scope>NUCLEOTIDE SEQUENCE [LARGE SCALE GENOMIC DNA]</scope>
    <source>
        <strain evidence="5 6">EXF-6200</strain>
    </source>
</reference>
<sequence length="868" mass="94400">MSSTAKAKTAKLIRTLIDFFDQIENSRQAQLNCLVDNITWAKSEKRVFLRQSLEIRLAGLYYESKEYKAALDLLDGLLKELKKLDDKIILTQVHNLESKIYYSTANYVKSKAALTSARTAGNAIYCPPILQAQLDLQSGILHANDRDWKTAFSYFFETLEAFSSQDDDRAVSALKYMLLCKIMLNLSDDVDSIIQNKMSQRYAGANVEAMKAVAQAHKKRSLTDFEKALKDYKQELSADPIIKSHLSSLYDTLLESNLLKIIEPYSRVEIDYMASLLSQPVNAIEGKLSQMILDKVFYGIIDQGNNCLIVFDPPHQDHLYDATLKTLGNVGQVVNGLFEKTASLQSWILNGVYENNKCCVDIVCNQLTMVIGLGLSLHSLPRRRFGPRDPSGNDGNLGAPKSSPAASVSPLLFFPETENADANSNGPPALASPPPPAPPAAETKGKKERKKSIKRKPLPKDNDKHKDNDKGKKANQEKLEAEHEGENKGTVAFINAPTLVAEDFYSEDGHGSPMSVPMANADDEPIIEDLFHEIERDSRLLKAEHDKENDKRDYKEVDAEKEDETPAIPDTSASEAETSNTSNAGGGSGSGKKKKKKKGKGGGAGGAGGGEKSADKPTDEAAPKSEENVEDKPTEDKPAQDKSPLPPTPDAPPAPPKDEIEMKDNAPPTEAGESAEQSLPIPPVDIKIDGPAEIKIDPPIDGPAEIKIEPPESDKQGQDNPAMNPPKAPTTAVSSSFGDMDSTAPPLSTPPTSPPASRPGTPPPATTPNMQNMPPAHSQYDPQTMFEDGRPSLLSVAFHAIAFNKDSLAIPPHPGNDVLMNSTINMVDRDVGLLPQTERTGFTGEVSEMAKQLIAASNELRKAWHGSM</sequence>
<feature type="compositionally biased region" description="Pro residues" evidence="3">
    <location>
        <begin position="430"/>
        <end position="439"/>
    </location>
</feature>
<feature type="region of interest" description="Disordered" evidence="3">
    <location>
        <begin position="384"/>
        <end position="787"/>
    </location>
</feature>
<dbReference type="Pfam" id="PF01399">
    <property type="entry name" value="PCI"/>
    <property type="match status" value="1"/>
</dbReference>
<feature type="compositionally biased region" description="Pro residues" evidence="3">
    <location>
        <begin position="747"/>
        <end position="766"/>
    </location>
</feature>
<dbReference type="InterPro" id="IPR011990">
    <property type="entry name" value="TPR-like_helical_dom_sf"/>
</dbReference>
<dbReference type="GO" id="GO:0000502">
    <property type="term" value="C:proteasome complex"/>
    <property type="evidence" value="ECO:0007669"/>
    <property type="project" value="UniProtKB-KW"/>
</dbReference>
<comment type="caution">
    <text evidence="5">The sequence shown here is derived from an EMBL/GenBank/DDBJ whole genome shotgun (WGS) entry which is preliminary data.</text>
</comment>
<evidence type="ECO:0000256" key="1">
    <source>
        <dbReference type="ARBA" id="ARBA00007454"/>
    </source>
</evidence>
<protein>
    <recommendedName>
        <fullName evidence="4">PCI domain-containing protein</fullName>
    </recommendedName>
</protein>
<dbReference type="InterPro" id="IPR050871">
    <property type="entry name" value="26S_Proteasome/COP9_Components"/>
</dbReference>
<accession>A0A4T0JEN2</accession>
<evidence type="ECO:0000259" key="4">
    <source>
        <dbReference type="PROSITE" id="PS50250"/>
    </source>
</evidence>
<feature type="compositionally biased region" description="Low complexity" evidence="3">
    <location>
        <begin position="571"/>
        <end position="583"/>
    </location>
</feature>
<feature type="compositionally biased region" description="Basic residues" evidence="3">
    <location>
        <begin position="591"/>
        <end position="600"/>
    </location>
</feature>
<dbReference type="EMBL" id="SPOI01000050">
    <property type="protein sequence ID" value="TIB38765.1"/>
    <property type="molecule type" value="Genomic_DNA"/>
</dbReference>
<dbReference type="SUPFAM" id="SSF46785">
    <property type="entry name" value="Winged helix' DNA-binding domain"/>
    <property type="match status" value="1"/>
</dbReference>
<dbReference type="Pfam" id="PF18055">
    <property type="entry name" value="RPN6_N"/>
    <property type="match status" value="1"/>
</dbReference>
<dbReference type="Proteomes" id="UP000310689">
    <property type="component" value="Unassembled WGS sequence"/>
</dbReference>
<dbReference type="Pfam" id="PF18503">
    <property type="entry name" value="RPN6_C_helix"/>
    <property type="match status" value="1"/>
</dbReference>
<dbReference type="SMART" id="SM00753">
    <property type="entry name" value="PAM"/>
    <property type="match status" value="1"/>
</dbReference>
<proteinExistence type="inferred from homology"/>
<dbReference type="InterPro" id="IPR040780">
    <property type="entry name" value="Rpn6_C_helix"/>
</dbReference>
<comment type="similarity">
    <text evidence="1">Belongs to the proteasome subunit S9 family.</text>
</comment>
<dbReference type="InterPro" id="IPR000717">
    <property type="entry name" value="PCI_dom"/>
</dbReference>
<feature type="compositionally biased region" description="Gly residues" evidence="3">
    <location>
        <begin position="601"/>
        <end position="611"/>
    </location>
</feature>
<dbReference type="InterPro" id="IPR036390">
    <property type="entry name" value="WH_DNA-bd_sf"/>
</dbReference>
<dbReference type="SMART" id="SM00088">
    <property type="entry name" value="PINT"/>
    <property type="match status" value="1"/>
</dbReference>
<dbReference type="Gene3D" id="1.25.40.570">
    <property type="match status" value="1"/>
</dbReference>
<dbReference type="InterPro" id="IPR040773">
    <property type="entry name" value="Rpn6_N"/>
</dbReference>
<feature type="domain" description="PCI" evidence="4">
    <location>
        <begin position="150"/>
        <end position="315"/>
    </location>
</feature>
<dbReference type="PANTHER" id="PTHR10678">
    <property type="entry name" value="26S PROTEASOME NON-ATPASE REGULATORY SUBUNIT 11/COP9 SIGNALOSOME COMPLEX SUBUNIT 2"/>
    <property type="match status" value="1"/>
</dbReference>
<evidence type="ECO:0000256" key="2">
    <source>
        <dbReference type="ARBA" id="ARBA00022942"/>
    </source>
</evidence>
<feature type="compositionally biased region" description="Basic and acidic residues" evidence="3">
    <location>
        <begin position="612"/>
        <end position="640"/>
    </location>
</feature>
<feature type="compositionally biased region" description="Basic residues" evidence="3">
    <location>
        <begin position="446"/>
        <end position="457"/>
    </location>
</feature>
<dbReference type="SUPFAM" id="SSF48452">
    <property type="entry name" value="TPR-like"/>
    <property type="match status" value="1"/>
</dbReference>